<accession>A0AAW0AR36</accession>
<comment type="caution">
    <text evidence="2">The sequence shown here is derived from an EMBL/GenBank/DDBJ whole genome shotgun (WGS) entry which is preliminary data.</text>
</comment>
<dbReference type="Proteomes" id="UP001362999">
    <property type="component" value="Unassembled WGS sequence"/>
</dbReference>
<feature type="compositionally biased region" description="Basic and acidic residues" evidence="1">
    <location>
        <begin position="207"/>
        <end position="221"/>
    </location>
</feature>
<name>A0AAW0AR36_9AGAR</name>
<feature type="region of interest" description="Disordered" evidence="1">
    <location>
        <begin position="198"/>
        <end position="226"/>
    </location>
</feature>
<feature type="compositionally biased region" description="Polar residues" evidence="1">
    <location>
        <begin position="128"/>
        <end position="139"/>
    </location>
</feature>
<evidence type="ECO:0000313" key="3">
    <source>
        <dbReference type="Proteomes" id="UP001362999"/>
    </source>
</evidence>
<gene>
    <name evidence="2" type="ORF">R3P38DRAFT_2786880</name>
</gene>
<reference evidence="2 3" key="1">
    <citation type="journal article" date="2024" name="J Genomics">
        <title>Draft genome sequencing and assembly of Favolaschia claudopus CIRM-BRFM 2984 isolated from oak limbs.</title>
        <authorList>
            <person name="Navarro D."/>
            <person name="Drula E."/>
            <person name="Chaduli D."/>
            <person name="Cazenave R."/>
            <person name="Ahrendt S."/>
            <person name="Wang J."/>
            <person name="Lipzen A."/>
            <person name="Daum C."/>
            <person name="Barry K."/>
            <person name="Grigoriev I.V."/>
            <person name="Favel A."/>
            <person name="Rosso M.N."/>
            <person name="Martin F."/>
        </authorList>
    </citation>
    <scope>NUCLEOTIDE SEQUENCE [LARGE SCALE GENOMIC DNA]</scope>
    <source>
        <strain evidence="2 3">CIRM-BRFM 2984</strain>
    </source>
</reference>
<dbReference type="EMBL" id="JAWWNJ010000054">
    <property type="protein sequence ID" value="KAK7015388.1"/>
    <property type="molecule type" value="Genomic_DNA"/>
</dbReference>
<feature type="region of interest" description="Disordered" evidence="1">
    <location>
        <begin position="128"/>
        <end position="155"/>
    </location>
</feature>
<keyword evidence="3" id="KW-1185">Reference proteome</keyword>
<dbReference type="AlphaFoldDB" id="A0AAW0AR36"/>
<evidence type="ECO:0000313" key="2">
    <source>
        <dbReference type="EMBL" id="KAK7015388.1"/>
    </source>
</evidence>
<protein>
    <submittedName>
        <fullName evidence="2">Uncharacterized protein</fullName>
    </submittedName>
</protein>
<sequence>MKTMVSGSKVAALLQSRQQIAQVTARSAETQRERQMTIGKCIPWNTPRDIHTNAKKFCTIALNNRCGVRGGLLTDGPDSADKVLRTVSPGLAGDVERYGVRGGDVYERLQQFDKQKAAHESKLRTVKSQLNKVTQASSSDPREHPTHTLDSYRLQGRQTYPGTHLDSGTTSCIVHANWTAKLGADGRGRSEDACKKMLGARRGGGGPRREGKSTQREDGGGRRQGAACQVQILKTVMKKTQVERQRRLRKRRAMFSDPNTMANKTKYPKNTRSKLVLFRQKTLDPRL</sequence>
<organism evidence="2 3">
    <name type="scientific">Favolaschia claudopus</name>
    <dbReference type="NCBI Taxonomy" id="2862362"/>
    <lineage>
        <taxon>Eukaryota</taxon>
        <taxon>Fungi</taxon>
        <taxon>Dikarya</taxon>
        <taxon>Basidiomycota</taxon>
        <taxon>Agaricomycotina</taxon>
        <taxon>Agaricomycetes</taxon>
        <taxon>Agaricomycetidae</taxon>
        <taxon>Agaricales</taxon>
        <taxon>Marasmiineae</taxon>
        <taxon>Mycenaceae</taxon>
        <taxon>Favolaschia</taxon>
    </lineage>
</organism>
<evidence type="ECO:0000256" key="1">
    <source>
        <dbReference type="SAM" id="MobiDB-lite"/>
    </source>
</evidence>
<proteinExistence type="predicted"/>